<evidence type="ECO:0000256" key="2">
    <source>
        <dbReference type="ARBA" id="ARBA00009865"/>
    </source>
</evidence>
<dbReference type="PANTHER" id="PTHR43301:SF3">
    <property type="entry name" value="ARABINAN ENDO-1,5-ALPHA-L-ARABINOSIDASE A-RELATED"/>
    <property type="match status" value="1"/>
</dbReference>
<dbReference type="GO" id="GO:0005975">
    <property type="term" value="P:carbohydrate metabolic process"/>
    <property type="evidence" value="ECO:0007669"/>
    <property type="project" value="InterPro"/>
</dbReference>
<evidence type="ECO:0000256" key="6">
    <source>
        <dbReference type="PIRSR" id="PIRSR026534-1"/>
    </source>
</evidence>
<reference evidence="10 11" key="1">
    <citation type="submission" date="2020-08" db="EMBL/GenBank/DDBJ databases">
        <title>Sequencing the genomes of 1000 actinobacteria strains.</title>
        <authorList>
            <person name="Klenk H.-P."/>
        </authorList>
    </citation>
    <scope>NUCLEOTIDE SEQUENCE [LARGE SCALE GENOMIC DNA]</scope>
    <source>
        <strain evidence="10 11">DSM 19600</strain>
    </source>
</reference>
<dbReference type="InterPro" id="IPR050727">
    <property type="entry name" value="GH43_arabinanases"/>
</dbReference>
<keyword evidence="11" id="KW-1185">Reference proteome</keyword>
<evidence type="ECO:0000256" key="4">
    <source>
        <dbReference type="ARBA" id="ARBA00023295"/>
    </source>
</evidence>
<accession>A0AA40SRX3</accession>
<dbReference type="EC" id="3.2.1.99" evidence="10"/>
<comment type="caution">
    <text evidence="10">The sequence shown here is derived from an EMBL/GenBank/DDBJ whole genome shotgun (WGS) entry which is preliminary data.</text>
</comment>
<comment type="pathway">
    <text evidence="1 5">Glycan metabolism; L-arabinan degradation.</text>
</comment>
<feature type="binding site" evidence="7">
    <location>
        <begin position="182"/>
        <end position="184"/>
    </location>
    <ligand>
        <name>substrate</name>
    </ligand>
</feature>
<dbReference type="PANTHER" id="PTHR43301">
    <property type="entry name" value="ARABINAN ENDO-1,5-ALPHA-L-ARABINOSIDASE"/>
    <property type="match status" value="1"/>
</dbReference>
<evidence type="ECO:0000256" key="7">
    <source>
        <dbReference type="PIRSR" id="PIRSR026534-2"/>
    </source>
</evidence>
<comment type="similarity">
    <text evidence="2 5">Belongs to the glycosyl hydrolase 43 family.</text>
</comment>
<sequence length="331" mass="35806">MGRAARPLAAGALVVAVLGAAGCAAEPAAVEQTGDVYVHDPAYVAGADGEPSFIYSTGNGQIADGNVQIRRSDDGASWEYVGEVWDTKPEWLTEAIPGVDNLWAPELYEHDGTWYLYYSASTFGKNTSLIALATNTTLDPDDPDYVWVDQGPVIESAGTDFNAIDPGIAVDEDGVPWMAFGSFWSGIRMVELSWPSGLRADDAEPLRIADRGSGANAIEAPYIVSRDGWYYLFVSKDSCCRGVDSTYWITVGRSESVTGPYVDEQGTPLLEDGGTLVLQTDGTRIGPGGQSVSADRLAFHFYDATMDGQFRLGLLPIRWEDGWPRVEWPPE</sequence>
<keyword evidence="9" id="KW-0732">Signal</keyword>
<dbReference type="AlphaFoldDB" id="A0AA40SRX3"/>
<evidence type="ECO:0000256" key="8">
    <source>
        <dbReference type="PIRSR" id="PIRSR606710-2"/>
    </source>
</evidence>
<feature type="binding site" evidence="7">
    <location>
        <position position="124"/>
    </location>
    <ligand>
        <name>substrate</name>
    </ligand>
</feature>
<feature type="binding site" evidence="7">
    <location>
        <position position="40"/>
    </location>
    <ligand>
        <name>substrate</name>
    </ligand>
</feature>
<feature type="signal peptide" evidence="9">
    <location>
        <begin position="1"/>
        <end position="20"/>
    </location>
</feature>
<organism evidence="10 11">
    <name type="scientific">Microbacterium invictum</name>
    <dbReference type="NCBI Taxonomy" id="515415"/>
    <lineage>
        <taxon>Bacteria</taxon>
        <taxon>Bacillati</taxon>
        <taxon>Actinomycetota</taxon>
        <taxon>Actinomycetes</taxon>
        <taxon>Micrococcales</taxon>
        <taxon>Microbacteriaceae</taxon>
        <taxon>Microbacterium</taxon>
    </lineage>
</organism>
<dbReference type="EMBL" id="JACIFH010000001">
    <property type="protein sequence ID" value="MBB4141146.1"/>
    <property type="molecule type" value="Genomic_DNA"/>
</dbReference>
<protein>
    <submittedName>
        <fullName evidence="10">Arabinan endo-1,5-alpha-L-arabinosidase</fullName>
        <ecNumber evidence="10">3.2.1.99</ecNumber>
    </submittedName>
</protein>
<dbReference type="Proteomes" id="UP000549113">
    <property type="component" value="Unassembled WGS sequence"/>
</dbReference>
<dbReference type="PROSITE" id="PS51257">
    <property type="entry name" value="PROKAR_LIPOPROTEIN"/>
    <property type="match status" value="1"/>
</dbReference>
<evidence type="ECO:0000256" key="1">
    <source>
        <dbReference type="ARBA" id="ARBA00004834"/>
    </source>
</evidence>
<feature type="site" description="Important for catalytic activity, responsible for pKa modulation of the active site Glu and correct orientation of both the proton donor and substrate" evidence="8">
    <location>
        <position position="165"/>
    </location>
</feature>
<feature type="active site" description="Proton donor" evidence="6">
    <location>
        <position position="219"/>
    </location>
</feature>
<dbReference type="InterPro" id="IPR023296">
    <property type="entry name" value="Glyco_hydro_beta-prop_sf"/>
</dbReference>
<dbReference type="RefSeq" id="WP_183500656.1">
    <property type="nucleotide sequence ID" value="NZ_BAABCO010000003.1"/>
</dbReference>
<gene>
    <name evidence="10" type="ORF">BKA10_002940</name>
</gene>
<dbReference type="SUPFAM" id="SSF75005">
    <property type="entry name" value="Arabinanase/levansucrase/invertase"/>
    <property type="match status" value="1"/>
</dbReference>
<evidence type="ECO:0000313" key="11">
    <source>
        <dbReference type="Proteomes" id="UP000549113"/>
    </source>
</evidence>
<proteinExistence type="inferred from homology"/>
<dbReference type="GO" id="GO:0046558">
    <property type="term" value="F:arabinan endo-1,5-alpha-L-arabinosidase activity"/>
    <property type="evidence" value="ECO:0007669"/>
    <property type="project" value="UniProtKB-EC"/>
</dbReference>
<keyword evidence="4 5" id="KW-0326">Glycosidase</keyword>
<dbReference type="CDD" id="cd08998">
    <property type="entry name" value="GH43_Arb43a-like"/>
    <property type="match status" value="1"/>
</dbReference>
<dbReference type="Pfam" id="PF04616">
    <property type="entry name" value="Glyco_hydro_43"/>
    <property type="match status" value="1"/>
</dbReference>
<dbReference type="InterPro" id="IPR016840">
    <property type="entry name" value="Glyco_hydro_43_endo_a_Ara-ase"/>
</dbReference>
<feature type="binding site" evidence="7">
    <location>
        <begin position="162"/>
        <end position="165"/>
    </location>
    <ligand>
        <name>substrate</name>
    </ligand>
</feature>
<evidence type="ECO:0000313" key="10">
    <source>
        <dbReference type="EMBL" id="MBB4141146.1"/>
    </source>
</evidence>
<name>A0AA40SRX3_9MICO</name>
<dbReference type="InterPro" id="IPR006710">
    <property type="entry name" value="Glyco_hydro_43"/>
</dbReference>
<dbReference type="PIRSF" id="PIRSF026534">
    <property type="entry name" value="Endo_alpha-L-arabinosidase"/>
    <property type="match status" value="1"/>
</dbReference>
<dbReference type="Gene3D" id="2.115.10.20">
    <property type="entry name" value="Glycosyl hydrolase domain, family 43"/>
    <property type="match status" value="1"/>
</dbReference>
<feature type="active site" description="Proton acceptor" evidence="6">
    <location>
        <position position="40"/>
    </location>
</feature>
<evidence type="ECO:0000256" key="3">
    <source>
        <dbReference type="ARBA" id="ARBA00022801"/>
    </source>
</evidence>
<keyword evidence="3 5" id="KW-0378">Hydrolase</keyword>
<feature type="chain" id="PRO_5041464907" evidence="9">
    <location>
        <begin position="21"/>
        <end position="331"/>
    </location>
</feature>
<evidence type="ECO:0000256" key="9">
    <source>
        <dbReference type="SAM" id="SignalP"/>
    </source>
</evidence>
<evidence type="ECO:0000256" key="5">
    <source>
        <dbReference type="PIRNR" id="PIRNR026534"/>
    </source>
</evidence>